<evidence type="ECO:0000259" key="1">
    <source>
        <dbReference type="Pfam" id="PF10090"/>
    </source>
</evidence>
<name>A0A238KQA7_9RHOB</name>
<dbReference type="Gene3D" id="1.10.287.130">
    <property type="match status" value="1"/>
</dbReference>
<organism evidence="2 3">
    <name type="scientific">Maliponia aquimaris</name>
    <dbReference type="NCBI Taxonomy" id="1673631"/>
    <lineage>
        <taxon>Bacteria</taxon>
        <taxon>Pseudomonadati</taxon>
        <taxon>Pseudomonadota</taxon>
        <taxon>Alphaproteobacteria</taxon>
        <taxon>Rhodobacterales</taxon>
        <taxon>Paracoccaceae</taxon>
        <taxon>Maliponia</taxon>
    </lineage>
</organism>
<dbReference type="OrthoDB" id="9803702at2"/>
<keyword evidence="3" id="KW-1185">Reference proteome</keyword>
<dbReference type="RefSeq" id="WP_094021915.1">
    <property type="nucleotide sequence ID" value="NZ_FXYF01000008.1"/>
</dbReference>
<dbReference type="AlphaFoldDB" id="A0A238KQA7"/>
<evidence type="ECO:0000313" key="2">
    <source>
        <dbReference type="EMBL" id="SMX44975.1"/>
    </source>
</evidence>
<proteinExistence type="predicted"/>
<gene>
    <name evidence="2" type="ORF">MAA8898_03110</name>
</gene>
<dbReference type="Gene3D" id="3.30.565.10">
    <property type="entry name" value="Histidine kinase-like ATPase, C-terminal domain"/>
    <property type="match status" value="1"/>
</dbReference>
<protein>
    <recommendedName>
        <fullName evidence="1">Histidine phosphotransferase ChpT C-terminal domain-containing protein</fullName>
    </recommendedName>
</protein>
<dbReference type="Proteomes" id="UP000207598">
    <property type="component" value="Unassembled WGS sequence"/>
</dbReference>
<evidence type="ECO:0000313" key="3">
    <source>
        <dbReference type="Proteomes" id="UP000207598"/>
    </source>
</evidence>
<dbReference type="Pfam" id="PF10090">
    <property type="entry name" value="HPTransfase"/>
    <property type="match status" value="1"/>
</dbReference>
<reference evidence="2 3" key="1">
    <citation type="submission" date="2017-05" db="EMBL/GenBank/DDBJ databases">
        <authorList>
            <person name="Song R."/>
            <person name="Chenine A.L."/>
            <person name="Ruprecht R.M."/>
        </authorList>
    </citation>
    <scope>NUCLEOTIDE SEQUENCE [LARGE SCALE GENOMIC DNA]</scope>
    <source>
        <strain evidence="2 3">CECT 8898</strain>
    </source>
</reference>
<dbReference type="EMBL" id="FXYF01000008">
    <property type="protein sequence ID" value="SMX44975.1"/>
    <property type="molecule type" value="Genomic_DNA"/>
</dbReference>
<feature type="domain" description="Histidine phosphotransferase ChpT C-terminal" evidence="1">
    <location>
        <begin position="80"/>
        <end position="195"/>
    </location>
</feature>
<accession>A0A238KQA7</accession>
<dbReference type="InterPro" id="IPR018762">
    <property type="entry name" value="ChpT_C"/>
</dbReference>
<dbReference type="InterPro" id="IPR036890">
    <property type="entry name" value="HATPase_C_sf"/>
</dbReference>
<sequence>MSNSSATLAALVGSRLCHDLISPIGAIQNGLELIALSGAGGDPSPEMALIQDSCESAAARIRFFRVAFGSAGSTQKMGRRETMATLTALGKGGRMQVEWMPNEDLPRTEVQLAFLAYLCCESALPYGGTVRFDRDAAGWTVTAQGQRLAAQQLLWDHLNGAAPLDDPAADRVHFALLPILAEAQGHQLMATLRDETITLKIL</sequence>